<name>A0ACB8YY44_CICIN</name>
<dbReference type="EMBL" id="CM042017">
    <property type="protein sequence ID" value="KAI3690689.1"/>
    <property type="molecule type" value="Genomic_DNA"/>
</dbReference>
<reference evidence="1 2" key="2">
    <citation type="journal article" date="2022" name="Mol. Ecol. Resour.">
        <title>The genomes of chicory, endive, great burdock and yacon provide insights into Asteraceae paleo-polyploidization history and plant inulin production.</title>
        <authorList>
            <person name="Fan W."/>
            <person name="Wang S."/>
            <person name="Wang H."/>
            <person name="Wang A."/>
            <person name="Jiang F."/>
            <person name="Liu H."/>
            <person name="Zhao H."/>
            <person name="Xu D."/>
            <person name="Zhang Y."/>
        </authorList>
    </citation>
    <scope>NUCLEOTIDE SEQUENCE [LARGE SCALE GENOMIC DNA]</scope>
    <source>
        <strain evidence="2">cv. Punajuju</strain>
        <tissue evidence="1">Leaves</tissue>
    </source>
</reference>
<keyword evidence="2" id="KW-1185">Reference proteome</keyword>
<dbReference type="Proteomes" id="UP001055811">
    <property type="component" value="Linkage Group LG09"/>
</dbReference>
<evidence type="ECO:0000313" key="1">
    <source>
        <dbReference type="EMBL" id="KAI3690689.1"/>
    </source>
</evidence>
<evidence type="ECO:0000313" key="2">
    <source>
        <dbReference type="Proteomes" id="UP001055811"/>
    </source>
</evidence>
<protein>
    <submittedName>
        <fullName evidence="1">Uncharacterized protein</fullName>
    </submittedName>
</protein>
<reference evidence="2" key="1">
    <citation type="journal article" date="2022" name="Mol. Ecol. Resour.">
        <title>The genomes of chicory, endive, great burdock and yacon provide insights into Asteraceae palaeo-polyploidization history and plant inulin production.</title>
        <authorList>
            <person name="Fan W."/>
            <person name="Wang S."/>
            <person name="Wang H."/>
            <person name="Wang A."/>
            <person name="Jiang F."/>
            <person name="Liu H."/>
            <person name="Zhao H."/>
            <person name="Xu D."/>
            <person name="Zhang Y."/>
        </authorList>
    </citation>
    <scope>NUCLEOTIDE SEQUENCE [LARGE SCALE GENOMIC DNA]</scope>
    <source>
        <strain evidence="2">cv. Punajuju</strain>
    </source>
</reference>
<organism evidence="1 2">
    <name type="scientific">Cichorium intybus</name>
    <name type="common">Chicory</name>
    <dbReference type="NCBI Taxonomy" id="13427"/>
    <lineage>
        <taxon>Eukaryota</taxon>
        <taxon>Viridiplantae</taxon>
        <taxon>Streptophyta</taxon>
        <taxon>Embryophyta</taxon>
        <taxon>Tracheophyta</taxon>
        <taxon>Spermatophyta</taxon>
        <taxon>Magnoliopsida</taxon>
        <taxon>eudicotyledons</taxon>
        <taxon>Gunneridae</taxon>
        <taxon>Pentapetalae</taxon>
        <taxon>asterids</taxon>
        <taxon>campanulids</taxon>
        <taxon>Asterales</taxon>
        <taxon>Asteraceae</taxon>
        <taxon>Cichorioideae</taxon>
        <taxon>Cichorieae</taxon>
        <taxon>Cichoriinae</taxon>
        <taxon>Cichorium</taxon>
    </lineage>
</organism>
<sequence>MSMMANHRDRGGAVGLPASWNVPMVCGGKWIQYWGCKQRWTWDMNSWSDAGASVGDGDIEGESWEAEEARIEDEFRDLCSGDDGRGEAEM</sequence>
<gene>
    <name evidence="1" type="ORF">L2E82_48893</name>
</gene>
<accession>A0ACB8YY44</accession>
<comment type="caution">
    <text evidence="1">The sequence shown here is derived from an EMBL/GenBank/DDBJ whole genome shotgun (WGS) entry which is preliminary data.</text>
</comment>
<proteinExistence type="predicted"/>